<name>A0A1Q8YGB4_9BURK</name>
<sequence>MFDRALNAALQRPLKSMAGVMVRRGWRADQVTWVGFALGLLAVPLIALGHAPWALLAMALNRLADGLDGAIARLTQPTDRGAFLDISLDFLFYASIPLAFALADPANNALAAAVLIYSFIGTAGTFLAFAVLAAKRGLSSTAYPGKGFYYLGGLTESFETLLVFTLMCLWPTWFAALAYGFAALCALTTVTRIVAGIRTFKPD</sequence>
<keyword evidence="5" id="KW-1185">Reference proteome</keyword>
<keyword evidence="3" id="KW-0472">Membrane</keyword>
<dbReference type="Pfam" id="PF01066">
    <property type="entry name" value="CDP-OH_P_transf"/>
    <property type="match status" value="1"/>
</dbReference>
<evidence type="ECO:0000313" key="5">
    <source>
        <dbReference type="Proteomes" id="UP000185911"/>
    </source>
</evidence>
<protein>
    <submittedName>
        <fullName evidence="4">CDP-alcohol phosphatidyltransferase family protein</fullName>
    </submittedName>
</protein>
<feature type="transmembrane region" description="Helical" evidence="3">
    <location>
        <begin position="147"/>
        <end position="167"/>
    </location>
</feature>
<feature type="transmembrane region" description="Helical" evidence="3">
    <location>
        <begin position="109"/>
        <end position="135"/>
    </location>
</feature>
<evidence type="ECO:0000256" key="1">
    <source>
        <dbReference type="ARBA" id="ARBA00022679"/>
    </source>
</evidence>
<dbReference type="STRING" id="81479.RA876_03000"/>
<dbReference type="Gene3D" id="1.20.120.1760">
    <property type="match status" value="1"/>
</dbReference>
<keyword evidence="3" id="KW-0812">Transmembrane</keyword>
<gene>
    <name evidence="4" type="ORF">BLL52_1715</name>
</gene>
<dbReference type="InterPro" id="IPR048254">
    <property type="entry name" value="CDP_ALCOHOL_P_TRANSF_CS"/>
</dbReference>
<dbReference type="PROSITE" id="PS00379">
    <property type="entry name" value="CDP_ALCOHOL_P_TRANSF"/>
    <property type="match status" value="1"/>
</dbReference>
<reference evidence="4 5" key="1">
    <citation type="submission" date="2017-01" db="EMBL/GenBank/DDBJ databases">
        <title>Genome sequence of Rhodoferax antarcticus ANT.BR, a psychrophilic purple nonsulfur bacterium from an Antarctic microbial mat.</title>
        <authorList>
            <person name="Baker J."/>
            <person name="Riester C."/>
            <person name="Skinner B."/>
            <person name="Newell A."/>
            <person name="Swingley W."/>
            <person name="Madigan M."/>
            <person name="Jung D."/>
            <person name="Asao M."/>
            <person name="Chen M."/>
            <person name="Loughlin P."/>
            <person name="Pan H."/>
            <person name="Lin S."/>
            <person name="Li N."/>
            <person name="Shaw J."/>
            <person name="Prado M."/>
            <person name="Sherman C."/>
            <person name="Li X."/>
            <person name="Tang J."/>
            <person name="Blankenship R."/>
            <person name="Zhao T."/>
            <person name="Touchman J."/>
            <person name="Sattley M."/>
        </authorList>
    </citation>
    <scope>NUCLEOTIDE SEQUENCE [LARGE SCALE GENOMIC DNA]</scope>
    <source>
        <strain evidence="4 5">ANT.BR</strain>
    </source>
</reference>
<dbReference type="GO" id="GO:0016780">
    <property type="term" value="F:phosphotransferase activity, for other substituted phosphate groups"/>
    <property type="evidence" value="ECO:0007669"/>
    <property type="project" value="InterPro"/>
</dbReference>
<dbReference type="InterPro" id="IPR043130">
    <property type="entry name" value="CDP-OH_PTrfase_TM_dom"/>
</dbReference>
<evidence type="ECO:0000256" key="2">
    <source>
        <dbReference type="RuleBase" id="RU003750"/>
    </source>
</evidence>
<feature type="transmembrane region" description="Helical" evidence="3">
    <location>
        <begin position="33"/>
        <end position="60"/>
    </location>
</feature>
<dbReference type="Proteomes" id="UP000185911">
    <property type="component" value="Unassembled WGS sequence"/>
</dbReference>
<keyword evidence="1 2" id="KW-0808">Transferase</keyword>
<evidence type="ECO:0000313" key="4">
    <source>
        <dbReference type="EMBL" id="OLP06969.1"/>
    </source>
</evidence>
<dbReference type="GO" id="GO:0008654">
    <property type="term" value="P:phospholipid biosynthetic process"/>
    <property type="evidence" value="ECO:0007669"/>
    <property type="project" value="InterPro"/>
</dbReference>
<feature type="transmembrane region" description="Helical" evidence="3">
    <location>
        <begin position="173"/>
        <end position="195"/>
    </location>
</feature>
<dbReference type="EMBL" id="MSYM01000011">
    <property type="protein sequence ID" value="OLP06969.1"/>
    <property type="molecule type" value="Genomic_DNA"/>
</dbReference>
<dbReference type="GO" id="GO:0016020">
    <property type="term" value="C:membrane"/>
    <property type="evidence" value="ECO:0007669"/>
    <property type="project" value="InterPro"/>
</dbReference>
<comment type="similarity">
    <text evidence="2">Belongs to the CDP-alcohol phosphatidyltransferase class-I family.</text>
</comment>
<keyword evidence="3" id="KW-1133">Transmembrane helix</keyword>
<organism evidence="4 5">
    <name type="scientific">Rhodoferax antarcticus ANT.BR</name>
    <dbReference type="NCBI Taxonomy" id="1111071"/>
    <lineage>
        <taxon>Bacteria</taxon>
        <taxon>Pseudomonadati</taxon>
        <taxon>Pseudomonadota</taxon>
        <taxon>Betaproteobacteria</taxon>
        <taxon>Burkholderiales</taxon>
        <taxon>Comamonadaceae</taxon>
        <taxon>Rhodoferax</taxon>
    </lineage>
</organism>
<comment type="caution">
    <text evidence="4">The sequence shown here is derived from an EMBL/GenBank/DDBJ whole genome shotgun (WGS) entry which is preliminary data.</text>
</comment>
<evidence type="ECO:0000256" key="3">
    <source>
        <dbReference type="SAM" id="Phobius"/>
    </source>
</evidence>
<proteinExistence type="inferred from homology"/>
<dbReference type="InterPro" id="IPR000462">
    <property type="entry name" value="CDP-OH_P_trans"/>
</dbReference>
<accession>A0A1Q8YGB4</accession>
<dbReference type="RefSeq" id="WP_075586114.1">
    <property type="nucleotide sequence ID" value="NZ_MSYM01000011.1"/>
</dbReference>
<feature type="transmembrane region" description="Helical" evidence="3">
    <location>
        <begin position="81"/>
        <end position="103"/>
    </location>
</feature>
<dbReference type="AlphaFoldDB" id="A0A1Q8YGB4"/>